<organism evidence="2 3">
    <name type="scientific">Basidiobolus ranarum</name>
    <dbReference type="NCBI Taxonomy" id="34480"/>
    <lineage>
        <taxon>Eukaryota</taxon>
        <taxon>Fungi</taxon>
        <taxon>Fungi incertae sedis</taxon>
        <taxon>Zoopagomycota</taxon>
        <taxon>Entomophthoromycotina</taxon>
        <taxon>Basidiobolomycetes</taxon>
        <taxon>Basidiobolales</taxon>
        <taxon>Basidiobolaceae</taxon>
        <taxon>Basidiobolus</taxon>
    </lineage>
</organism>
<protein>
    <recommendedName>
        <fullName evidence="1">Arrestin C-terminal-like domain-containing protein</fullName>
    </recommendedName>
</protein>
<gene>
    <name evidence="2" type="ORF">K7432_013974</name>
</gene>
<dbReference type="InterPro" id="IPR050357">
    <property type="entry name" value="Arrestin_domain-protein"/>
</dbReference>
<dbReference type="PANTHER" id="PTHR11188:SF17">
    <property type="entry name" value="FI21816P1"/>
    <property type="match status" value="1"/>
</dbReference>
<feature type="domain" description="Arrestin C-terminal-like" evidence="1">
    <location>
        <begin position="168"/>
        <end position="303"/>
    </location>
</feature>
<dbReference type="InterPro" id="IPR014752">
    <property type="entry name" value="Arrestin-like_C"/>
</dbReference>
<dbReference type="Gene3D" id="2.60.40.640">
    <property type="match status" value="1"/>
</dbReference>
<dbReference type="InterPro" id="IPR014756">
    <property type="entry name" value="Ig_E-set"/>
</dbReference>
<dbReference type="InterPro" id="IPR011022">
    <property type="entry name" value="Arrestin_C-like"/>
</dbReference>
<dbReference type="Pfam" id="PF00339">
    <property type="entry name" value="Arrestin_N"/>
    <property type="match status" value="1"/>
</dbReference>
<name>A0ABR2WII1_9FUNG</name>
<dbReference type="PANTHER" id="PTHR11188">
    <property type="entry name" value="ARRESTIN DOMAIN CONTAINING PROTEIN"/>
    <property type="match status" value="1"/>
</dbReference>
<dbReference type="SMART" id="SM01017">
    <property type="entry name" value="Arrestin_C"/>
    <property type="match status" value="1"/>
</dbReference>
<keyword evidence="3" id="KW-1185">Reference proteome</keyword>
<dbReference type="EMBL" id="JASJQH010001475">
    <property type="protein sequence ID" value="KAK9761251.1"/>
    <property type="molecule type" value="Genomic_DNA"/>
</dbReference>
<evidence type="ECO:0000313" key="2">
    <source>
        <dbReference type="EMBL" id="KAK9761251.1"/>
    </source>
</evidence>
<comment type="caution">
    <text evidence="2">The sequence shown here is derived from an EMBL/GenBank/DDBJ whole genome shotgun (WGS) entry which is preliminary data.</text>
</comment>
<dbReference type="Proteomes" id="UP001479436">
    <property type="component" value="Unassembled WGS sequence"/>
</dbReference>
<dbReference type="SUPFAM" id="SSF81296">
    <property type="entry name" value="E set domains"/>
    <property type="match status" value="1"/>
</dbReference>
<dbReference type="InterPro" id="IPR011021">
    <property type="entry name" value="Arrestin-like_N"/>
</dbReference>
<proteinExistence type="predicted"/>
<evidence type="ECO:0000313" key="3">
    <source>
        <dbReference type="Proteomes" id="UP001479436"/>
    </source>
</evidence>
<accession>A0ABR2WII1</accession>
<reference evidence="2 3" key="1">
    <citation type="submission" date="2023-04" db="EMBL/GenBank/DDBJ databases">
        <title>Genome of Basidiobolus ranarum AG-B5.</title>
        <authorList>
            <person name="Stajich J.E."/>
            <person name="Carter-House D."/>
            <person name="Gryganskyi A."/>
        </authorList>
    </citation>
    <scope>NUCLEOTIDE SEQUENCE [LARGE SCALE GENOMIC DNA]</scope>
    <source>
        <strain evidence="2 3">AG-B5</strain>
    </source>
</reference>
<sequence length="348" mass="39527">MAKKKLSLKLLLERDILIFNGTPAESVGALLKGKVVLDLKESLDFMSLDLNLRGVFHHNWSEMRGNQHVLHFSNTVLINESWHLVRVERKSHYLPAGIHTFDFEYVFNGSLPETIHLDNGGVEYKLQATLHRGFLRGNVIAQKEVEVRRYLHFFNSDFDQSTQFSSVWNNMLSYDICLPSKMVGLDEFLPIGLKLSSICDTTEVRKAGCYIKEIITKHTPDTYAAHVENRWIKLLNIDPEDLNSSQYHSMNVFISSRDVHITCTTKWVTVDHILVIKIKLKGFYSGTQVVALEVPFMVLSSSSKDVTQSLPTYSLSDISSNTASLPMLQPPPSYTNAIIEIPKYSFTS</sequence>
<evidence type="ECO:0000259" key="1">
    <source>
        <dbReference type="SMART" id="SM01017"/>
    </source>
</evidence>